<name>A0ABT3MZG7_9GAMM</name>
<evidence type="ECO:0000313" key="1">
    <source>
        <dbReference type="EMBL" id="MCW7554771.1"/>
    </source>
</evidence>
<dbReference type="Proteomes" id="UP001209854">
    <property type="component" value="Unassembled WGS sequence"/>
</dbReference>
<sequence length="216" mass="24692">MQEMINSKHLLIYSRNFFKESLKASNKFFSDSYGDASQERKNKRGSNAVQADARILSLRKQTNQKKLEILHSLTPSDRAGNCEEYALVAIDYGINISMPDIWLVHHSDHAFVLLANTTLFSLHPIPLSDFSRHKNDNYWICDPWFNIHCKMCEYEAMAHFKAGKWEQEGKRIGVPGCTGTAAKDWPLTLSTGSMIFYKMTTHNGIRTTVGKMFYSS</sequence>
<gene>
    <name evidence="1" type="ORF">NX722_19540</name>
</gene>
<accession>A0ABT3MZG7</accession>
<organism evidence="1 2">
    <name type="scientific">Endozoicomonas gorgoniicola</name>
    <dbReference type="NCBI Taxonomy" id="1234144"/>
    <lineage>
        <taxon>Bacteria</taxon>
        <taxon>Pseudomonadati</taxon>
        <taxon>Pseudomonadota</taxon>
        <taxon>Gammaproteobacteria</taxon>
        <taxon>Oceanospirillales</taxon>
        <taxon>Endozoicomonadaceae</taxon>
        <taxon>Endozoicomonas</taxon>
    </lineage>
</organism>
<dbReference type="EMBL" id="JAPFCC010000001">
    <property type="protein sequence ID" value="MCW7554771.1"/>
    <property type="molecule type" value="Genomic_DNA"/>
</dbReference>
<keyword evidence="2" id="KW-1185">Reference proteome</keyword>
<dbReference type="RefSeq" id="WP_262564538.1">
    <property type="nucleotide sequence ID" value="NZ_JAPFCC010000001.1"/>
</dbReference>
<protein>
    <submittedName>
        <fullName evidence="1">Uncharacterized protein</fullName>
    </submittedName>
</protein>
<evidence type="ECO:0000313" key="2">
    <source>
        <dbReference type="Proteomes" id="UP001209854"/>
    </source>
</evidence>
<proteinExistence type="predicted"/>
<comment type="caution">
    <text evidence="1">The sequence shown here is derived from an EMBL/GenBank/DDBJ whole genome shotgun (WGS) entry which is preliminary data.</text>
</comment>
<reference evidence="1 2" key="1">
    <citation type="submission" date="2022-10" db="EMBL/GenBank/DDBJ databases">
        <title>High-quality genome sequences of two octocoral-associated bacteria, Endozoicomonas euniceicola EF212 and Endozoicomonas gorgoniicola PS125.</title>
        <authorList>
            <person name="Chiou Y.-J."/>
            <person name="Chen Y.-H."/>
        </authorList>
    </citation>
    <scope>NUCLEOTIDE SEQUENCE [LARGE SCALE GENOMIC DNA]</scope>
    <source>
        <strain evidence="1 2">PS125</strain>
    </source>
</reference>